<dbReference type="OrthoDB" id="3201864at2"/>
<dbReference type="InterPro" id="IPR006764">
    <property type="entry name" value="SAM_dep_MeTrfase_SAV2177_type"/>
</dbReference>
<name>Q0RIV7_FRAAA</name>
<dbReference type="Gene3D" id="3.40.50.150">
    <property type="entry name" value="Vaccinia Virus protein VP39"/>
    <property type="match status" value="1"/>
</dbReference>
<dbReference type="InterPro" id="IPR029063">
    <property type="entry name" value="SAM-dependent_MTases_sf"/>
</dbReference>
<accession>Q0RIV7</accession>
<dbReference type="eggNOG" id="COG1002">
    <property type="taxonomic scope" value="Bacteria"/>
</dbReference>
<dbReference type="eggNOG" id="COG3315">
    <property type="taxonomic scope" value="Bacteria"/>
</dbReference>
<organism evidence="1 2">
    <name type="scientific">Frankia alni (strain DSM 45986 / CECT 9034 / ACN14a)</name>
    <dbReference type="NCBI Taxonomy" id="326424"/>
    <lineage>
        <taxon>Bacteria</taxon>
        <taxon>Bacillati</taxon>
        <taxon>Actinomycetota</taxon>
        <taxon>Actinomycetes</taxon>
        <taxon>Frankiales</taxon>
        <taxon>Frankiaceae</taxon>
        <taxon>Frankia</taxon>
    </lineage>
</organism>
<protein>
    <submittedName>
        <fullName evidence="1">Restriction enzyme</fullName>
    </submittedName>
</protein>
<dbReference type="EMBL" id="CT573213">
    <property type="protein sequence ID" value="CAJ62558.1"/>
    <property type="molecule type" value="Genomic_DNA"/>
</dbReference>
<dbReference type="Proteomes" id="UP000000657">
    <property type="component" value="Chromosome"/>
</dbReference>
<evidence type="ECO:0000313" key="1">
    <source>
        <dbReference type="EMBL" id="CAJ62558.1"/>
    </source>
</evidence>
<dbReference type="KEGG" id="fal:FRAAL3915"/>
<dbReference type="STRING" id="326424.FRAAL3915"/>
<evidence type="ECO:0000313" key="2">
    <source>
        <dbReference type="Proteomes" id="UP000000657"/>
    </source>
</evidence>
<dbReference type="REBASE" id="13297">
    <property type="entry name" value="FalAORF3915P"/>
</dbReference>
<reference evidence="1 2" key="1">
    <citation type="journal article" date="2007" name="Genome Res.">
        <title>Genome characteristics of facultatively symbiotic Frankia sp. strains reflect host range and host plant biogeography.</title>
        <authorList>
            <person name="Normand P."/>
            <person name="Lapierre P."/>
            <person name="Tisa L.S."/>
            <person name="Gogarten J.P."/>
            <person name="Alloisio N."/>
            <person name="Bagnarol E."/>
            <person name="Bassi C.A."/>
            <person name="Berry A.M."/>
            <person name="Bickhart D.M."/>
            <person name="Choisne N."/>
            <person name="Couloux A."/>
            <person name="Cournoyer B."/>
            <person name="Cruveiller S."/>
            <person name="Daubin V."/>
            <person name="Demange N."/>
            <person name="Francino M.P."/>
            <person name="Goltsman E."/>
            <person name="Huang Y."/>
            <person name="Kopp O.R."/>
            <person name="Labarre L."/>
            <person name="Lapidus A."/>
            <person name="Lavire C."/>
            <person name="Marechal J."/>
            <person name="Martinez M."/>
            <person name="Mastronunzio J.E."/>
            <person name="Mullin B.C."/>
            <person name="Niemann J."/>
            <person name="Pujic P."/>
            <person name="Rawnsley T."/>
            <person name="Rouy Z."/>
            <person name="Schenowitz C."/>
            <person name="Sellstedt A."/>
            <person name="Tavares F."/>
            <person name="Tomkins J.P."/>
            <person name="Vallenet D."/>
            <person name="Valverde C."/>
            <person name="Wall L.G."/>
            <person name="Wang Y."/>
            <person name="Medigue C."/>
            <person name="Benson D.R."/>
        </authorList>
    </citation>
    <scope>NUCLEOTIDE SEQUENCE [LARGE SCALE GENOMIC DNA]</scope>
    <source>
        <strain evidence="2">DSM 45986 / CECT 9034 / ACN14a</strain>
    </source>
</reference>
<keyword evidence="2" id="KW-1185">Reference proteome</keyword>
<dbReference type="SUPFAM" id="SSF53335">
    <property type="entry name" value="S-adenosyl-L-methionine-dependent methyltransferases"/>
    <property type="match status" value="1"/>
</dbReference>
<proteinExistence type="predicted"/>
<dbReference type="Pfam" id="PF04672">
    <property type="entry name" value="Methyltransf_19"/>
    <property type="match status" value="1"/>
</dbReference>
<dbReference type="RefSeq" id="WP_011605050.1">
    <property type="nucleotide sequence ID" value="NC_008278.1"/>
</dbReference>
<dbReference type="AlphaFoldDB" id="Q0RIV7"/>
<gene>
    <name evidence="1" type="ordered locus">FRAAL3915</name>
</gene>
<dbReference type="HOGENOM" id="CLU_675696_0_0_11"/>
<sequence length="407" mass="45319">MYLKVLPGIAELARASRGFLARSVTWLAAEAGIRQFLDVGTGLPTADNTHEVAQRATPDSRIVYVDNDPTDVPLRTQPAAGWGAVVDTAEAKAYAPEAREALRAWRAGVLRTPGKEKQNRLARLAQRVEVLWGPARRRLEIAEAGIRRATGVWGAPRAETETTEPGTREQVEAVLHDPNSAYRRLRLVMDAWCALSSWPLTTTVTPPDWDAWLGGLEALLGRATKPGRHERAGQGSFADDLSWRGLDDAEALDLGFADETPVTEATSRFPWLRVAAEIADRQGFFHWELDFPQVFARGGFGLQVGNPPWARPDWDEAGILAEHDPWWALVPTAAERAKKERRKHTFHLPDAETWYLDQRAKQAGLKAHFGSQVDRPLLHGLQPDLYRCFMDRTWRSGNPTGIRAAAR</sequence>